<dbReference type="PROSITE" id="PS00678">
    <property type="entry name" value="WD_REPEATS_1"/>
    <property type="match status" value="2"/>
</dbReference>
<dbReference type="CDD" id="cd00200">
    <property type="entry name" value="WD40"/>
    <property type="match status" value="1"/>
</dbReference>
<dbReference type="Proteomes" id="UP000477722">
    <property type="component" value="Unassembled WGS sequence"/>
</dbReference>
<dbReference type="PANTHER" id="PTHR19879:SF9">
    <property type="entry name" value="TRANSCRIPTION INITIATION FACTOR TFIID SUBUNIT 5"/>
    <property type="match status" value="1"/>
</dbReference>
<dbReference type="InterPro" id="IPR020472">
    <property type="entry name" value="WD40_PAC1"/>
</dbReference>
<evidence type="ECO:0000313" key="6">
    <source>
        <dbReference type="EMBL" id="NGO71355.1"/>
    </source>
</evidence>
<reference evidence="6 7" key="1">
    <citation type="submission" date="2020-02" db="EMBL/GenBank/DDBJ databases">
        <title>Whole-genome analyses of novel actinobacteria.</title>
        <authorList>
            <person name="Sahin N."/>
            <person name="Tatar D."/>
        </authorList>
    </citation>
    <scope>NUCLEOTIDE SEQUENCE [LARGE SCALE GENOMIC DNA]</scope>
    <source>
        <strain evidence="6 7">SB3404</strain>
    </source>
</reference>
<dbReference type="InterPro" id="IPR027417">
    <property type="entry name" value="P-loop_NTPase"/>
</dbReference>
<feature type="repeat" description="WD" evidence="3">
    <location>
        <begin position="609"/>
        <end position="641"/>
    </location>
</feature>
<evidence type="ECO:0000313" key="7">
    <source>
        <dbReference type="Proteomes" id="UP000477722"/>
    </source>
</evidence>
<dbReference type="InterPro" id="IPR036322">
    <property type="entry name" value="WD40_repeat_dom_sf"/>
</dbReference>
<dbReference type="InterPro" id="IPR019775">
    <property type="entry name" value="WD40_repeat_CS"/>
</dbReference>
<dbReference type="InterPro" id="IPR001680">
    <property type="entry name" value="WD40_rpt"/>
</dbReference>
<dbReference type="PANTHER" id="PTHR19879">
    <property type="entry name" value="TRANSCRIPTION INITIATION FACTOR TFIID"/>
    <property type="match status" value="1"/>
</dbReference>
<evidence type="ECO:0000256" key="1">
    <source>
        <dbReference type="ARBA" id="ARBA00022574"/>
    </source>
</evidence>
<sequence>GETAAVTVADGEGEAPYRGLARFEPGDRARFFGRTELTARLVGLVGRERVTAVLGPSGSGKSSLLRAGLIPSLCAPEQDEGPLGRPAAARILTPGERPARTHRAALAAAEGPGDTWVLVDQFEELFTLCQDPAERSRFLEMLLAAQDPARRLRVVLAVRADFYGRCAEHAGLVEVLNDASLTVGPMSSAQLRQAIVGPAAAEGLVVERALTARLLADVEGRPGCLPLLSHALLETWRRRRARTLTLEAYEAVGGVHGAIAQTAEQAYTRLSAQQAVLVRHVLLRLITPGEAAQDAGRPVVRAELEALGLGEVGPVLEHLVGVRLLTSDESRVELAHEALITAWPRLRRWIEENREQLRVHRHLTEAARSWEELGRDPGALYRGSRLLIAVEHFAPDGAAAAGGEGAGADERNGELTARERDFLAASCRARTRERRRIQAVLGSLAALLVLALIATGIAVHQQRAAVSAQHEAQSRRLAALSATVAGDHPDLASLLAVKAWKTSRTTEAAAALHTAPAAPLRHRLGSRSYVLDAPVAFSPDGKTLATGGADGTARLWDVRSGRTRTTLTGHKGGVTSVAFSPDGETLASGSRDGTVRLWDVESGKTRATLTGYKGGVGSVAFSPDGRSLATGGDDDTARIWEPDLRGAEGISRSICTALHRDVTAAERSKYLRGHDSAPVCP</sequence>
<dbReference type="AlphaFoldDB" id="A0A6G4X1I3"/>
<dbReference type="Gene3D" id="2.130.10.10">
    <property type="entry name" value="YVTN repeat-like/Quinoprotein amine dehydrogenase"/>
    <property type="match status" value="1"/>
</dbReference>
<feature type="repeat" description="WD" evidence="3">
    <location>
        <begin position="567"/>
        <end position="608"/>
    </location>
</feature>
<dbReference type="CDD" id="cd00267">
    <property type="entry name" value="ABC_ATPase"/>
    <property type="match status" value="1"/>
</dbReference>
<keyword evidence="7" id="KW-1185">Reference proteome</keyword>
<dbReference type="Pfam" id="PF20703">
    <property type="entry name" value="nSTAND1"/>
    <property type="match status" value="1"/>
</dbReference>
<accession>A0A6G4X1I3</accession>
<keyword evidence="4" id="KW-1133">Transmembrane helix</keyword>
<dbReference type="PROSITE" id="PS50294">
    <property type="entry name" value="WD_REPEATS_REGION"/>
    <property type="match status" value="3"/>
</dbReference>
<feature type="domain" description="Novel STAND NTPase 1" evidence="5">
    <location>
        <begin position="16"/>
        <end position="377"/>
    </location>
</feature>
<keyword evidence="4" id="KW-0812">Transmembrane</keyword>
<dbReference type="PRINTS" id="PR00320">
    <property type="entry name" value="GPROTEINBRPT"/>
</dbReference>
<evidence type="ECO:0000259" key="5">
    <source>
        <dbReference type="Pfam" id="PF20703"/>
    </source>
</evidence>
<keyword evidence="4" id="KW-0472">Membrane</keyword>
<evidence type="ECO:0000256" key="2">
    <source>
        <dbReference type="ARBA" id="ARBA00022737"/>
    </source>
</evidence>
<dbReference type="PROSITE" id="PS50082">
    <property type="entry name" value="WD_REPEATS_2"/>
    <property type="match status" value="3"/>
</dbReference>
<proteinExistence type="predicted"/>
<gene>
    <name evidence="6" type="ORF">G5C65_23980</name>
</gene>
<dbReference type="SUPFAM" id="SSF52540">
    <property type="entry name" value="P-loop containing nucleoside triphosphate hydrolases"/>
    <property type="match status" value="1"/>
</dbReference>
<dbReference type="InterPro" id="IPR015943">
    <property type="entry name" value="WD40/YVTN_repeat-like_dom_sf"/>
</dbReference>
<evidence type="ECO:0000256" key="4">
    <source>
        <dbReference type="SAM" id="Phobius"/>
    </source>
</evidence>
<dbReference type="InterPro" id="IPR049052">
    <property type="entry name" value="nSTAND1"/>
</dbReference>
<dbReference type="SUPFAM" id="SSF50978">
    <property type="entry name" value="WD40 repeat-like"/>
    <property type="match status" value="1"/>
</dbReference>
<organism evidence="6 7">
    <name type="scientific">Streptomyces boncukensis</name>
    <dbReference type="NCBI Taxonomy" id="2711219"/>
    <lineage>
        <taxon>Bacteria</taxon>
        <taxon>Bacillati</taxon>
        <taxon>Actinomycetota</taxon>
        <taxon>Actinomycetes</taxon>
        <taxon>Kitasatosporales</taxon>
        <taxon>Streptomycetaceae</taxon>
        <taxon>Streptomyces</taxon>
    </lineage>
</organism>
<feature type="repeat" description="WD" evidence="3">
    <location>
        <begin position="535"/>
        <end position="566"/>
    </location>
</feature>
<feature type="transmembrane region" description="Helical" evidence="4">
    <location>
        <begin position="439"/>
        <end position="459"/>
    </location>
</feature>
<name>A0A6G4X1I3_9ACTN</name>
<dbReference type="EMBL" id="JAAKZZ010000293">
    <property type="protein sequence ID" value="NGO71355.1"/>
    <property type="molecule type" value="Genomic_DNA"/>
</dbReference>
<dbReference type="SMART" id="SM00320">
    <property type="entry name" value="WD40"/>
    <property type="match status" value="3"/>
</dbReference>
<dbReference type="Gene3D" id="3.40.50.300">
    <property type="entry name" value="P-loop containing nucleotide triphosphate hydrolases"/>
    <property type="match status" value="1"/>
</dbReference>
<feature type="non-terminal residue" evidence="6">
    <location>
        <position position="1"/>
    </location>
</feature>
<keyword evidence="1 3" id="KW-0853">WD repeat</keyword>
<comment type="caution">
    <text evidence="6">The sequence shown here is derived from an EMBL/GenBank/DDBJ whole genome shotgun (WGS) entry which is preliminary data.</text>
</comment>
<protein>
    <recommendedName>
        <fullName evidence="5">Novel STAND NTPase 1 domain-containing protein</fullName>
    </recommendedName>
</protein>
<dbReference type="Pfam" id="PF00400">
    <property type="entry name" value="WD40"/>
    <property type="match status" value="3"/>
</dbReference>
<keyword evidence="2" id="KW-0677">Repeat</keyword>
<evidence type="ECO:0000256" key="3">
    <source>
        <dbReference type="PROSITE-ProRule" id="PRU00221"/>
    </source>
</evidence>